<feature type="domain" description="Peptidase A1" evidence="10">
    <location>
        <begin position="71"/>
        <end position="377"/>
    </location>
</feature>
<feature type="active site" evidence="6">
    <location>
        <position position="270"/>
    </location>
</feature>
<comment type="subcellular location">
    <subcellularLocation>
        <location evidence="1">Secreted</location>
        <location evidence="1">Extracellular space</location>
    </subcellularLocation>
</comment>
<feature type="active site" evidence="6">
    <location>
        <position position="89"/>
    </location>
</feature>
<keyword evidence="3" id="KW-0964">Secreted</keyword>
<organism evidence="11 12">
    <name type="scientific">Muntiacus reevesi</name>
    <name type="common">Reeves' muntjac</name>
    <name type="synonym">Cervus reevesi</name>
    <dbReference type="NCBI Taxonomy" id="9886"/>
    <lineage>
        <taxon>Eukaryota</taxon>
        <taxon>Metazoa</taxon>
        <taxon>Chordata</taxon>
        <taxon>Craniata</taxon>
        <taxon>Vertebrata</taxon>
        <taxon>Euteleostomi</taxon>
        <taxon>Mammalia</taxon>
        <taxon>Eutheria</taxon>
        <taxon>Laurasiatheria</taxon>
        <taxon>Artiodactyla</taxon>
        <taxon>Ruminantia</taxon>
        <taxon>Pecora</taxon>
        <taxon>Cervidae</taxon>
        <taxon>Muntiacinae</taxon>
        <taxon>Muntiacus</taxon>
    </lineage>
</organism>
<feature type="chain" id="PRO_5024449020" description="Peptidase A1 domain-containing protein" evidence="9">
    <location>
        <begin position="16"/>
        <end position="380"/>
    </location>
</feature>
<gene>
    <name evidence="11" type="ORF">FD755_011978</name>
</gene>
<reference evidence="11 12" key="1">
    <citation type="submission" date="2019-06" db="EMBL/GenBank/DDBJ databases">
        <title>Discovery of a novel chromosome fission-fusion reversal in muntjac.</title>
        <authorList>
            <person name="Mudd A.B."/>
            <person name="Bredeson J.V."/>
            <person name="Baum R."/>
            <person name="Hockemeyer D."/>
            <person name="Rokhsar D.S."/>
        </authorList>
    </citation>
    <scope>NUCLEOTIDE SEQUENCE [LARGE SCALE GENOMIC DNA]</scope>
    <source>
        <strain evidence="11">UCam_UCB_Mr</strain>
        <tissue evidence="11">Fibroblast cell line</tissue>
    </source>
</reference>
<dbReference type="FunFam" id="2.40.70.10:FF:000004">
    <property type="entry name" value="Pepsin A"/>
    <property type="match status" value="1"/>
</dbReference>
<feature type="disulfide bond" evidence="7">
    <location>
        <begin position="261"/>
        <end position="265"/>
    </location>
</feature>
<dbReference type="GO" id="GO:0006508">
    <property type="term" value="P:proteolysis"/>
    <property type="evidence" value="ECO:0007669"/>
    <property type="project" value="UniProtKB-KW"/>
</dbReference>
<dbReference type="PANTHER" id="PTHR47966">
    <property type="entry name" value="BETA-SITE APP-CLEAVING ENZYME, ISOFORM A-RELATED"/>
    <property type="match status" value="1"/>
</dbReference>
<evidence type="ECO:0000259" key="10">
    <source>
        <dbReference type="PROSITE" id="PS51767"/>
    </source>
</evidence>
<keyword evidence="5 7" id="KW-1015">Disulfide bond</keyword>
<evidence type="ECO:0000313" key="11">
    <source>
        <dbReference type="EMBL" id="KAB0377534.1"/>
    </source>
</evidence>
<evidence type="ECO:0000256" key="5">
    <source>
        <dbReference type="ARBA" id="ARBA00023157"/>
    </source>
</evidence>
<keyword evidence="4 9" id="KW-0732">Signal</keyword>
<dbReference type="InterPro" id="IPR012848">
    <property type="entry name" value="Aspartic_peptidase_N"/>
</dbReference>
<evidence type="ECO:0000256" key="4">
    <source>
        <dbReference type="ARBA" id="ARBA00022729"/>
    </source>
</evidence>
<dbReference type="PROSITE" id="PS00141">
    <property type="entry name" value="ASP_PROTEASE"/>
    <property type="match status" value="2"/>
</dbReference>
<dbReference type="Gene3D" id="2.40.70.10">
    <property type="entry name" value="Acid Proteases"/>
    <property type="match status" value="2"/>
</dbReference>
<dbReference type="Gene3D" id="6.10.140.60">
    <property type="match status" value="1"/>
</dbReference>
<dbReference type="InterPro" id="IPR001969">
    <property type="entry name" value="Aspartic_peptidase_AS"/>
</dbReference>
<feature type="disulfide bond" evidence="7">
    <location>
        <begin position="303"/>
        <end position="336"/>
    </location>
</feature>
<feature type="disulfide bond" evidence="7">
    <location>
        <begin position="102"/>
        <end position="107"/>
    </location>
</feature>
<dbReference type="InterPro" id="IPR021109">
    <property type="entry name" value="Peptidase_aspartic_dom_sf"/>
</dbReference>
<evidence type="ECO:0000313" key="12">
    <source>
        <dbReference type="Proteomes" id="UP000326062"/>
    </source>
</evidence>
<evidence type="ECO:0000256" key="3">
    <source>
        <dbReference type="ARBA" id="ARBA00022525"/>
    </source>
</evidence>
<dbReference type="InterPro" id="IPR001461">
    <property type="entry name" value="Aspartic_peptidase_A1"/>
</dbReference>
<proteinExistence type="inferred from homology"/>
<evidence type="ECO:0000256" key="9">
    <source>
        <dbReference type="SAM" id="SignalP"/>
    </source>
</evidence>
<comment type="caution">
    <text evidence="11">The sequence shown here is derived from an EMBL/GenBank/DDBJ whole genome shotgun (WGS) entry which is preliminary data.</text>
</comment>
<keyword evidence="8" id="KW-0645">Protease</keyword>
<dbReference type="AlphaFoldDB" id="A0A5N3XXZ5"/>
<dbReference type="FunFam" id="2.40.70.10:FF:000006">
    <property type="entry name" value="Cathepsin E"/>
    <property type="match status" value="1"/>
</dbReference>
<keyword evidence="12" id="KW-1185">Reference proteome</keyword>
<name>A0A5N3XXZ5_MUNRE</name>
<keyword evidence="8" id="KW-0064">Aspartyl protease</keyword>
<evidence type="ECO:0000256" key="6">
    <source>
        <dbReference type="PIRSR" id="PIRSR601461-1"/>
    </source>
</evidence>
<dbReference type="GO" id="GO:0004190">
    <property type="term" value="F:aspartic-type endopeptidase activity"/>
    <property type="evidence" value="ECO:0007669"/>
    <property type="project" value="UniProtKB-KW"/>
</dbReference>
<dbReference type="PROSITE" id="PS51767">
    <property type="entry name" value="PEPTIDASE_A1"/>
    <property type="match status" value="1"/>
</dbReference>
<sequence length="380" mass="42413">MKWLGLLGLVTLSECIVIIPLTQMKTMRETLRERNLLTDFSEEHPYSLSQNATNDQNIIYHPVRNYKDLVCIGSINIGTPPQEFQVLFDTGSSSLWVPSIYCQSPSCYKHKSFIPQNSSTFQVTNQIFNIKYSSGMINGYLGYDTVRIGKLVSVAQPFGLSLKEFGFEALPFDGILGLGYPRPTVVGATPVFDNLRKQGVISEPVFAFYLSSQQENRSVVMFGGVDRAYYKGELNWVPVSQVGMWLINMDSISVNRTVVACKRGCQALLDTGTSLLLGPRGPVSKIQNLIHARPFGHEHLVSCQTIGTLPPVVFTINGIDYPVPAQAYIQSLSGRCFSNFLVRRQRVNESETWILGDVFLRLYFSVFDRGNNRIGLAPAV</sequence>
<dbReference type="PANTHER" id="PTHR47966:SF49">
    <property type="entry name" value="PEPSIN A-5"/>
    <property type="match status" value="1"/>
</dbReference>
<dbReference type="EMBL" id="VCEB01000005">
    <property type="protein sequence ID" value="KAB0377534.1"/>
    <property type="molecule type" value="Genomic_DNA"/>
</dbReference>
<dbReference type="Proteomes" id="UP000326062">
    <property type="component" value="Chromosome 5"/>
</dbReference>
<dbReference type="GO" id="GO:0005576">
    <property type="term" value="C:extracellular region"/>
    <property type="evidence" value="ECO:0007669"/>
    <property type="project" value="UniProtKB-SubCell"/>
</dbReference>
<dbReference type="PRINTS" id="PR00792">
    <property type="entry name" value="PEPSIN"/>
</dbReference>
<accession>A0A5N3XXZ5</accession>
<dbReference type="SUPFAM" id="SSF50630">
    <property type="entry name" value="Acid proteases"/>
    <property type="match status" value="1"/>
</dbReference>
<dbReference type="Pfam" id="PF00026">
    <property type="entry name" value="Asp"/>
    <property type="match status" value="1"/>
</dbReference>
<feature type="signal peptide" evidence="9">
    <location>
        <begin position="1"/>
        <end position="15"/>
    </location>
</feature>
<evidence type="ECO:0000256" key="8">
    <source>
        <dbReference type="RuleBase" id="RU000454"/>
    </source>
</evidence>
<comment type="similarity">
    <text evidence="2 8">Belongs to the peptidase A1 family.</text>
</comment>
<evidence type="ECO:0000256" key="7">
    <source>
        <dbReference type="PIRSR" id="PIRSR601461-2"/>
    </source>
</evidence>
<keyword evidence="8" id="KW-0378">Hydrolase</keyword>
<dbReference type="InterPro" id="IPR033121">
    <property type="entry name" value="PEPTIDASE_A1"/>
</dbReference>
<evidence type="ECO:0000256" key="2">
    <source>
        <dbReference type="ARBA" id="ARBA00007447"/>
    </source>
</evidence>
<dbReference type="Pfam" id="PF07966">
    <property type="entry name" value="A1_Propeptide"/>
    <property type="match status" value="1"/>
</dbReference>
<protein>
    <recommendedName>
        <fullName evidence="10">Peptidase A1 domain-containing protein</fullName>
    </recommendedName>
</protein>
<evidence type="ECO:0000256" key="1">
    <source>
        <dbReference type="ARBA" id="ARBA00004239"/>
    </source>
</evidence>